<proteinExistence type="predicted"/>
<dbReference type="EC" id="2.3.-.-" evidence="2"/>
<dbReference type="PANTHER" id="PTHR43610:SF1">
    <property type="entry name" value="N-ACETYLTRANSFERASE DOMAIN-CONTAINING PROTEIN"/>
    <property type="match status" value="1"/>
</dbReference>
<evidence type="ECO:0000313" key="2">
    <source>
        <dbReference type="EMBL" id="MFC6097834.1"/>
    </source>
</evidence>
<evidence type="ECO:0000259" key="1">
    <source>
        <dbReference type="PROSITE" id="PS51186"/>
    </source>
</evidence>
<name>A0ABW1PRF8_9FLAO</name>
<dbReference type="Pfam" id="PF13302">
    <property type="entry name" value="Acetyltransf_3"/>
    <property type="match status" value="1"/>
</dbReference>
<protein>
    <submittedName>
        <fullName evidence="2">GNAT family N-acetyltransferase</fullName>
        <ecNumber evidence="2">2.3.-.-</ecNumber>
    </submittedName>
</protein>
<evidence type="ECO:0000313" key="3">
    <source>
        <dbReference type="Proteomes" id="UP001596287"/>
    </source>
</evidence>
<feature type="domain" description="N-acetyltransferase" evidence="1">
    <location>
        <begin position="18"/>
        <end position="194"/>
    </location>
</feature>
<dbReference type="SUPFAM" id="SSF55729">
    <property type="entry name" value="Acyl-CoA N-acyltransferases (Nat)"/>
    <property type="match status" value="1"/>
</dbReference>
<sequence length="202" mass="23719">MSDAFDFKKDIILENEMVLLRPLKTSDFKNLLEFSLNEPEIWTYSFVHAAGEDSLKRYIEMALDGRKDEKQYPFIVYDKVKKKYAGCTRFHQIDLANESLHIGYTWYGKEFQGTGLNKNCKFLLLDFAFQKMGIVRVEFRADNKNEKSVAAMKRIGCTVEGVLRQESLSPSGYRRDSIILSILKHEWEERLRRELENKISKK</sequence>
<accession>A0ABW1PRF8</accession>
<keyword evidence="3" id="KW-1185">Reference proteome</keyword>
<dbReference type="Gene3D" id="3.40.630.30">
    <property type="match status" value="1"/>
</dbReference>
<dbReference type="RefSeq" id="WP_379792816.1">
    <property type="nucleotide sequence ID" value="NZ_JBHSQB010000010.1"/>
</dbReference>
<dbReference type="EMBL" id="JBHSQB010000010">
    <property type="protein sequence ID" value="MFC6097834.1"/>
    <property type="molecule type" value="Genomic_DNA"/>
</dbReference>
<dbReference type="InterPro" id="IPR000182">
    <property type="entry name" value="GNAT_dom"/>
</dbReference>
<dbReference type="Proteomes" id="UP001596287">
    <property type="component" value="Unassembled WGS sequence"/>
</dbReference>
<organism evidence="2 3">
    <name type="scientific">Flavobacterium qiangtangense</name>
    <dbReference type="NCBI Taxonomy" id="1442595"/>
    <lineage>
        <taxon>Bacteria</taxon>
        <taxon>Pseudomonadati</taxon>
        <taxon>Bacteroidota</taxon>
        <taxon>Flavobacteriia</taxon>
        <taxon>Flavobacteriales</taxon>
        <taxon>Flavobacteriaceae</taxon>
        <taxon>Flavobacterium</taxon>
    </lineage>
</organism>
<keyword evidence="2" id="KW-0012">Acyltransferase</keyword>
<dbReference type="GO" id="GO:0016746">
    <property type="term" value="F:acyltransferase activity"/>
    <property type="evidence" value="ECO:0007669"/>
    <property type="project" value="UniProtKB-KW"/>
</dbReference>
<reference evidence="3" key="1">
    <citation type="journal article" date="2019" name="Int. J. Syst. Evol. Microbiol.">
        <title>The Global Catalogue of Microorganisms (GCM) 10K type strain sequencing project: providing services to taxonomists for standard genome sequencing and annotation.</title>
        <authorList>
            <consortium name="The Broad Institute Genomics Platform"/>
            <consortium name="The Broad Institute Genome Sequencing Center for Infectious Disease"/>
            <person name="Wu L."/>
            <person name="Ma J."/>
        </authorList>
    </citation>
    <scope>NUCLEOTIDE SEQUENCE [LARGE SCALE GENOMIC DNA]</scope>
    <source>
        <strain evidence="3">CCUG 49679</strain>
    </source>
</reference>
<keyword evidence="2" id="KW-0808">Transferase</keyword>
<dbReference type="InterPro" id="IPR016181">
    <property type="entry name" value="Acyl_CoA_acyltransferase"/>
</dbReference>
<dbReference type="PANTHER" id="PTHR43610">
    <property type="entry name" value="BLL6696 PROTEIN"/>
    <property type="match status" value="1"/>
</dbReference>
<comment type="caution">
    <text evidence="2">The sequence shown here is derived from an EMBL/GenBank/DDBJ whole genome shotgun (WGS) entry which is preliminary data.</text>
</comment>
<dbReference type="PROSITE" id="PS51186">
    <property type="entry name" value="GNAT"/>
    <property type="match status" value="1"/>
</dbReference>
<gene>
    <name evidence="2" type="ORF">ACFPVY_14345</name>
</gene>